<evidence type="ECO:0000256" key="1">
    <source>
        <dbReference type="SAM" id="MobiDB-lite"/>
    </source>
</evidence>
<evidence type="ECO:0000313" key="6">
    <source>
        <dbReference type="Proteomes" id="UP000322658"/>
    </source>
</evidence>
<dbReference type="Pfam" id="PF02368">
    <property type="entry name" value="Big_2"/>
    <property type="match status" value="1"/>
</dbReference>
<evidence type="ECO:0000256" key="2">
    <source>
        <dbReference type="SAM" id="SignalP"/>
    </source>
</evidence>
<organism evidence="4 7">
    <name type="scientific">Alistipes shahii</name>
    <dbReference type="NCBI Taxonomy" id="328814"/>
    <lineage>
        <taxon>Bacteria</taxon>
        <taxon>Pseudomonadati</taxon>
        <taxon>Bacteroidota</taxon>
        <taxon>Bacteroidia</taxon>
        <taxon>Bacteroidales</taxon>
        <taxon>Rikenellaceae</taxon>
        <taxon>Alistipes</taxon>
    </lineage>
</organism>
<dbReference type="Pfam" id="PF14717">
    <property type="entry name" value="DUF4465"/>
    <property type="match status" value="1"/>
</dbReference>
<dbReference type="Proteomes" id="UP000322658">
    <property type="component" value="Unassembled WGS sequence"/>
</dbReference>
<keyword evidence="2" id="KW-0732">Signal</keyword>
<dbReference type="EMBL" id="VVXJ01000018">
    <property type="protein sequence ID" value="KAA2375246.1"/>
    <property type="molecule type" value="Genomic_DNA"/>
</dbReference>
<feature type="compositionally biased region" description="Acidic residues" evidence="1">
    <location>
        <begin position="107"/>
        <end position="121"/>
    </location>
</feature>
<protein>
    <submittedName>
        <fullName evidence="4">DUF4465 domain-containing protein</fullName>
    </submittedName>
</protein>
<feature type="chain" id="PRO_5033475019" evidence="2">
    <location>
        <begin position="19"/>
        <end position="369"/>
    </location>
</feature>
<comment type="caution">
    <text evidence="4">The sequence shown here is derived from an EMBL/GenBank/DDBJ whole genome shotgun (WGS) entry which is preliminary data.</text>
</comment>
<dbReference type="PROSITE" id="PS51257">
    <property type="entry name" value="PROKAR_LIPOPROTEIN"/>
    <property type="match status" value="1"/>
</dbReference>
<accession>A0A5B3G0J8</accession>
<feature type="region of interest" description="Disordered" evidence="1">
    <location>
        <begin position="103"/>
        <end position="125"/>
    </location>
</feature>
<dbReference type="InterPro" id="IPR003343">
    <property type="entry name" value="Big_2"/>
</dbReference>
<dbReference type="Gene3D" id="2.60.120.1350">
    <property type="entry name" value="Protein of unknown function DUF4465"/>
    <property type="match status" value="1"/>
</dbReference>
<evidence type="ECO:0000313" key="5">
    <source>
        <dbReference type="EMBL" id="KAA2375246.1"/>
    </source>
</evidence>
<dbReference type="InterPro" id="IPR027828">
    <property type="entry name" value="DUF4465"/>
</dbReference>
<dbReference type="EMBL" id="VVXK01000022">
    <property type="protein sequence ID" value="KAA2366980.1"/>
    <property type="molecule type" value="Genomic_DNA"/>
</dbReference>
<feature type="domain" description="BIG2" evidence="3">
    <location>
        <begin position="27"/>
        <end position="103"/>
    </location>
</feature>
<evidence type="ECO:0000313" key="7">
    <source>
        <dbReference type="Proteomes" id="UP000323567"/>
    </source>
</evidence>
<feature type="signal peptide" evidence="2">
    <location>
        <begin position="1"/>
        <end position="18"/>
    </location>
</feature>
<dbReference type="RefSeq" id="WP_022062211.1">
    <property type="nucleotide sequence ID" value="NZ_CAUCFE010000002.1"/>
</dbReference>
<proteinExistence type="predicted"/>
<sequence length="369" mass="39102">MKKLLLFAFAACALAACSDDDGDSRVPATAVVLDCTEKELAVGETLQLTATPAPANTTDDVVWSSDAEEFATVSESGLVTAVAAGTAKISATYGSVSATCTVHVSEPDPEPDPDPNPDPEPEPSNLISFETSEGMLAIDGKAVQLGDITVSGGSAAGNHHNVFWAKGGSYDDLAVGGVYNGYLCSTSDEKIWFGTYFSADIGYGDYWGGFVLSANYGRTATSVNYANQFMVWADKGANGSSNCMIGYFDGYTSGYATPMIEFVEPRQVSYLYMANSAITYPYKPTQVDEASYYYKVKITGSLEGKETGSAECFLINGSEKLSDWKKVDLSALGKVDCLTFSPASNEANAYGLLVPAYFAIDEIGLIAEK</sequence>
<dbReference type="SMART" id="SM00635">
    <property type="entry name" value="BID_2"/>
    <property type="match status" value="1"/>
</dbReference>
<dbReference type="Proteomes" id="UP000323567">
    <property type="component" value="Unassembled WGS sequence"/>
</dbReference>
<reference evidence="6 7" key="1">
    <citation type="journal article" date="2019" name="Nat. Med.">
        <title>A library of human gut bacterial isolates paired with longitudinal multiomics data enables mechanistic microbiome research.</title>
        <authorList>
            <person name="Poyet M."/>
            <person name="Groussin M."/>
            <person name="Gibbons S.M."/>
            <person name="Avila-Pacheco J."/>
            <person name="Jiang X."/>
            <person name="Kearney S.M."/>
            <person name="Perrotta A.R."/>
            <person name="Berdy B."/>
            <person name="Zhao S."/>
            <person name="Lieberman T.D."/>
            <person name="Swanson P.K."/>
            <person name="Smith M."/>
            <person name="Roesemann S."/>
            <person name="Alexander J.E."/>
            <person name="Rich S.A."/>
            <person name="Livny J."/>
            <person name="Vlamakis H."/>
            <person name="Clish C."/>
            <person name="Bullock K."/>
            <person name="Deik A."/>
            <person name="Scott J."/>
            <person name="Pierce K.A."/>
            <person name="Xavier R.J."/>
            <person name="Alm E.J."/>
        </authorList>
    </citation>
    <scope>NUCLEOTIDE SEQUENCE [LARGE SCALE GENOMIC DNA]</scope>
    <source>
        <strain evidence="5 6">BIOML-A1</strain>
        <strain evidence="4 7">BIOML-A2</strain>
    </source>
</reference>
<gene>
    <name evidence="5" type="ORF">F2Y07_09210</name>
    <name evidence="4" type="ORF">F2Y13_12570</name>
</gene>
<evidence type="ECO:0000313" key="4">
    <source>
        <dbReference type="EMBL" id="KAA2366980.1"/>
    </source>
</evidence>
<dbReference type="InterPro" id="IPR008964">
    <property type="entry name" value="Invasin/intimin_cell_adhesion"/>
</dbReference>
<evidence type="ECO:0000259" key="3">
    <source>
        <dbReference type="SMART" id="SM00635"/>
    </source>
</evidence>
<dbReference type="Gene3D" id="2.60.40.1080">
    <property type="match status" value="1"/>
</dbReference>
<name>A0A5B3G0J8_9BACT</name>
<dbReference type="SUPFAM" id="SSF49373">
    <property type="entry name" value="Invasin/intimin cell-adhesion fragments"/>
    <property type="match status" value="1"/>
</dbReference>
<dbReference type="AlphaFoldDB" id="A0A5B3G0J8"/>